<organism evidence="2 3">
    <name type="scientific">Nonomuraea indica</name>
    <dbReference type="NCBI Taxonomy" id="1581193"/>
    <lineage>
        <taxon>Bacteria</taxon>
        <taxon>Bacillati</taxon>
        <taxon>Actinomycetota</taxon>
        <taxon>Actinomycetes</taxon>
        <taxon>Streptosporangiales</taxon>
        <taxon>Streptosporangiaceae</taxon>
        <taxon>Nonomuraea</taxon>
    </lineage>
</organism>
<dbReference type="Proteomes" id="UP001612928">
    <property type="component" value="Unassembled WGS sequence"/>
</dbReference>
<sequence>MKRIVTGLALASAATLIAAAPAQAAPVNPAAAVQKQYAAGKGVKFAEVVKMVYKGERDILLRRSGTLQFGSSGVVASDITGQLNIKRSDVEALSDILADEDEPELGETLVTALTTPERIVTVGKSTYLTGGLWSALLNSNKGWIKIPGTAPVGLTSTYSQPLNIVGEPATLKTLMKGAKATKDGFYGKISAGELSKVSPTFRNTPGINVKKAKGAISWKLSVDAKGLPVRLASAFPSSVLGMTPKGVTISVETRYSDWGTPVTVTAPPELEVAKTLEEAIDLPGPKSIPLSAIVH</sequence>
<keyword evidence="3" id="KW-1185">Reference proteome</keyword>
<name>A0ABW8A3T8_9ACTN</name>
<reference evidence="2 3" key="1">
    <citation type="submission" date="2024-10" db="EMBL/GenBank/DDBJ databases">
        <title>The Natural Products Discovery Center: Release of the First 8490 Sequenced Strains for Exploring Actinobacteria Biosynthetic Diversity.</title>
        <authorList>
            <person name="Kalkreuter E."/>
            <person name="Kautsar S.A."/>
            <person name="Yang D."/>
            <person name="Bader C.D."/>
            <person name="Teijaro C.N."/>
            <person name="Fluegel L."/>
            <person name="Davis C.M."/>
            <person name="Simpson J.R."/>
            <person name="Lauterbach L."/>
            <person name="Steele A.D."/>
            <person name="Gui C."/>
            <person name="Meng S."/>
            <person name="Li G."/>
            <person name="Viehrig K."/>
            <person name="Ye F."/>
            <person name="Su P."/>
            <person name="Kiefer A.F."/>
            <person name="Nichols A."/>
            <person name="Cepeda A.J."/>
            <person name="Yan W."/>
            <person name="Fan B."/>
            <person name="Jiang Y."/>
            <person name="Adhikari A."/>
            <person name="Zheng C.-J."/>
            <person name="Schuster L."/>
            <person name="Cowan T.M."/>
            <person name="Smanski M.J."/>
            <person name="Chevrette M.G."/>
            <person name="De Carvalho L.P.S."/>
            <person name="Shen B."/>
        </authorList>
    </citation>
    <scope>NUCLEOTIDE SEQUENCE [LARGE SCALE GENOMIC DNA]</scope>
    <source>
        <strain evidence="2 3">NPDC049503</strain>
    </source>
</reference>
<proteinExistence type="predicted"/>
<feature type="signal peptide" evidence="1">
    <location>
        <begin position="1"/>
        <end position="24"/>
    </location>
</feature>
<gene>
    <name evidence="2" type="ORF">ACIBP5_14280</name>
</gene>
<evidence type="ECO:0000256" key="1">
    <source>
        <dbReference type="SAM" id="SignalP"/>
    </source>
</evidence>
<dbReference type="RefSeq" id="WP_101783665.1">
    <property type="nucleotide sequence ID" value="NZ_JBITMB010000003.1"/>
</dbReference>
<dbReference type="EMBL" id="JBITMB010000003">
    <property type="protein sequence ID" value="MFI7441118.1"/>
    <property type="molecule type" value="Genomic_DNA"/>
</dbReference>
<keyword evidence="1" id="KW-0732">Signal</keyword>
<comment type="caution">
    <text evidence="2">The sequence shown here is derived from an EMBL/GenBank/DDBJ whole genome shotgun (WGS) entry which is preliminary data.</text>
</comment>
<protein>
    <submittedName>
        <fullName evidence="2">Uncharacterized protein</fullName>
    </submittedName>
</protein>
<evidence type="ECO:0000313" key="2">
    <source>
        <dbReference type="EMBL" id="MFI7441118.1"/>
    </source>
</evidence>
<evidence type="ECO:0000313" key="3">
    <source>
        <dbReference type="Proteomes" id="UP001612928"/>
    </source>
</evidence>
<accession>A0ABW8A3T8</accession>
<dbReference type="Gene3D" id="2.50.20.20">
    <property type="match status" value="1"/>
</dbReference>
<feature type="chain" id="PRO_5046599006" evidence="1">
    <location>
        <begin position="25"/>
        <end position="295"/>
    </location>
</feature>